<evidence type="ECO:0000313" key="2">
    <source>
        <dbReference type="Proteomes" id="UP000652847"/>
    </source>
</evidence>
<dbReference type="EMBL" id="JACOOT010000030">
    <property type="protein sequence ID" value="MBC5651939.1"/>
    <property type="molecule type" value="Genomic_DNA"/>
</dbReference>
<dbReference type="RefSeq" id="WP_173767896.1">
    <property type="nucleotide sequence ID" value="NZ_JACOOT010000030.1"/>
</dbReference>
<gene>
    <name evidence="1" type="ORF">H8S54_12685</name>
</gene>
<protein>
    <submittedName>
        <fullName evidence="1">Uncharacterized protein</fullName>
    </submittedName>
</protein>
<name>A0A8I0AB21_9FIRM</name>
<organism evidence="1 2">
    <name type="scientific">Blautia segnis</name>
    <dbReference type="NCBI Taxonomy" id="2763030"/>
    <lineage>
        <taxon>Bacteria</taxon>
        <taxon>Bacillati</taxon>
        <taxon>Bacillota</taxon>
        <taxon>Clostridia</taxon>
        <taxon>Lachnospirales</taxon>
        <taxon>Lachnospiraceae</taxon>
        <taxon>Blautia</taxon>
    </lineage>
</organism>
<dbReference type="AlphaFoldDB" id="A0A8I0AB21"/>
<proteinExistence type="predicted"/>
<sequence length="53" mass="6370">MKRTTPLQKYAAQFRYEHKNMNDRFSGVKKHANELSKLLDGMFPKDKKEKEKK</sequence>
<evidence type="ECO:0000313" key="1">
    <source>
        <dbReference type="EMBL" id="MBC5651939.1"/>
    </source>
</evidence>
<comment type="caution">
    <text evidence="1">The sequence shown here is derived from an EMBL/GenBank/DDBJ whole genome shotgun (WGS) entry which is preliminary data.</text>
</comment>
<keyword evidence="2" id="KW-1185">Reference proteome</keyword>
<reference evidence="1 2" key="1">
    <citation type="submission" date="2020-08" db="EMBL/GenBank/DDBJ databases">
        <title>Genome public.</title>
        <authorList>
            <person name="Liu C."/>
            <person name="Sun Q."/>
        </authorList>
    </citation>
    <scope>NUCLEOTIDE SEQUENCE [LARGE SCALE GENOMIC DNA]</scope>
    <source>
        <strain evidence="1 2">BX17</strain>
    </source>
</reference>
<dbReference type="Proteomes" id="UP000652847">
    <property type="component" value="Unassembled WGS sequence"/>
</dbReference>
<accession>A0A8I0AB21</accession>